<sequence length="204" mass="24197">MIKAIFIDLEGVITHNGRIMTDGVYKHAKNYLTKKQVLKRYKKARTGKISYEEFFKGVPKNKRNDFLKEVQFRKGSKEALKSLHKKYPLYLASNHVDVLFEKEIKKLKLKKYFKKIFVSKNLKTRKPFLKFYKTILKDTKLKGKEVIFVDDTRRNLRGAKKCNLITVQMINPGFDARNKMDFRADFEIKDLKELEKIIKKINTI</sequence>
<dbReference type="SFLD" id="SFLDS00003">
    <property type="entry name" value="Haloacid_Dehalogenase"/>
    <property type="match status" value="1"/>
</dbReference>
<dbReference type="AlphaFoldDB" id="A0A7K4BZ21"/>
<dbReference type="SFLD" id="SFLDG01129">
    <property type="entry name" value="C1.5:_HAD__Beta-PGM__Phosphata"/>
    <property type="match status" value="1"/>
</dbReference>
<organism evidence="2 3">
    <name type="scientific">Candidatus Iainarchaeum sp</name>
    <dbReference type="NCBI Taxonomy" id="3101447"/>
    <lineage>
        <taxon>Archaea</taxon>
        <taxon>Candidatus Iainarchaeota</taxon>
        <taxon>Candidatus Iainarchaeia</taxon>
        <taxon>Candidatus Iainarchaeales</taxon>
        <taxon>Candidatus Iainarchaeaceae</taxon>
        <taxon>Candidatus Iainarchaeum</taxon>
    </lineage>
</organism>
<protein>
    <submittedName>
        <fullName evidence="2">HAD-IA family hydrolase</fullName>
    </submittedName>
</protein>
<evidence type="ECO:0000313" key="3">
    <source>
        <dbReference type="Proteomes" id="UP000526302"/>
    </source>
</evidence>
<dbReference type="GO" id="GO:0016787">
    <property type="term" value="F:hydrolase activity"/>
    <property type="evidence" value="ECO:0007669"/>
    <property type="project" value="UniProtKB-KW"/>
</dbReference>
<dbReference type="PANTHER" id="PTHR43611">
    <property type="entry name" value="ALPHA-D-GLUCOSE 1-PHOSPHATE PHOSPHATASE"/>
    <property type="match status" value="1"/>
</dbReference>
<dbReference type="InterPro" id="IPR023214">
    <property type="entry name" value="HAD_sf"/>
</dbReference>
<dbReference type="SUPFAM" id="SSF56784">
    <property type="entry name" value="HAD-like"/>
    <property type="match status" value="1"/>
</dbReference>
<dbReference type="NCBIfam" id="TIGR01509">
    <property type="entry name" value="HAD-SF-IA-v3"/>
    <property type="match status" value="1"/>
</dbReference>
<dbReference type="EMBL" id="JAAZKV010000010">
    <property type="protein sequence ID" value="NMA44442.1"/>
    <property type="molecule type" value="Genomic_DNA"/>
</dbReference>
<dbReference type="InterPro" id="IPR036412">
    <property type="entry name" value="HAD-like_sf"/>
</dbReference>
<dbReference type="Pfam" id="PF13419">
    <property type="entry name" value="HAD_2"/>
    <property type="match status" value="1"/>
</dbReference>
<reference evidence="2 3" key="1">
    <citation type="journal article" date="2020" name="Biotechnol. Biofuels">
        <title>New insights from the biogas microbiome by comprehensive genome-resolved metagenomics of nearly 1600 species originating from multiple anaerobic digesters.</title>
        <authorList>
            <person name="Campanaro S."/>
            <person name="Treu L."/>
            <person name="Rodriguez-R L.M."/>
            <person name="Kovalovszki A."/>
            <person name="Ziels R.M."/>
            <person name="Maus I."/>
            <person name="Zhu X."/>
            <person name="Kougias P.G."/>
            <person name="Basile A."/>
            <person name="Luo G."/>
            <person name="Schluter A."/>
            <person name="Konstantinidis K.T."/>
            <person name="Angelidaki I."/>
        </authorList>
    </citation>
    <scope>NUCLEOTIDE SEQUENCE [LARGE SCALE GENOMIC DNA]</scope>
    <source>
        <strain evidence="2">AS22ysBPME_79</strain>
    </source>
</reference>
<gene>
    <name evidence="2" type="ORF">GX950_01345</name>
</gene>
<dbReference type="Gene3D" id="3.40.50.1000">
    <property type="entry name" value="HAD superfamily/HAD-like"/>
    <property type="match status" value="1"/>
</dbReference>
<comment type="caution">
    <text evidence="2">The sequence shown here is derived from an EMBL/GenBank/DDBJ whole genome shotgun (WGS) entry which is preliminary data.</text>
</comment>
<comment type="similarity">
    <text evidence="1">Belongs to the HAD-like hydrolase superfamily.</text>
</comment>
<keyword evidence="2" id="KW-0378">Hydrolase</keyword>
<proteinExistence type="inferred from homology"/>
<evidence type="ECO:0000313" key="2">
    <source>
        <dbReference type="EMBL" id="NMA44442.1"/>
    </source>
</evidence>
<evidence type="ECO:0000256" key="1">
    <source>
        <dbReference type="ARBA" id="ARBA00007958"/>
    </source>
</evidence>
<name>A0A7K4BZ21_9ARCH</name>
<dbReference type="Proteomes" id="UP000526302">
    <property type="component" value="Unassembled WGS sequence"/>
</dbReference>
<dbReference type="PANTHER" id="PTHR43611:SF3">
    <property type="entry name" value="FLAVIN MONONUCLEOTIDE HYDROLASE 1, CHLOROPLATIC"/>
    <property type="match status" value="1"/>
</dbReference>
<dbReference type="InterPro" id="IPR006439">
    <property type="entry name" value="HAD-SF_hydro_IA"/>
</dbReference>
<accession>A0A7K4BZ21</accession>
<dbReference type="InterPro" id="IPR041492">
    <property type="entry name" value="HAD_2"/>
</dbReference>